<dbReference type="AlphaFoldDB" id="E9D766"/>
<dbReference type="InterPro" id="IPR009097">
    <property type="entry name" value="Cyclic_Pdiesterase"/>
</dbReference>
<evidence type="ECO:0000313" key="1">
    <source>
        <dbReference type="EMBL" id="EFW17725.1"/>
    </source>
</evidence>
<dbReference type="Proteomes" id="UP000002497">
    <property type="component" value="Unassembled WGS sequence"/>
</dbReference>
<sequence length="256" mass="28401">MSGIGMRTFWTTQNAGVILNSHLQVKVQEAYDSYRQTGLSKTIASMTCRDVHPTKERIAPSPALVQYLSHLEESTARPETLEAPYENESINCMVLRAASNHEDRRALARLAGSAEGCGGDVQIYGSLSSRLHRSVLEISHRHPMTHLKAIYSQMGTDLLREMLNYPAVLATGSGQKRARLGKPMLVFDKVGVAIGFVPTGEDQYTYHHLRTDLYGMALRSGVKMDTCYTACTAHITLDRFVSTTTFDSDSDEVLDR</sequence>
<evidence type="ECO:0000313" key="2">
    <source>
        <dbReference type="Proteomes" id="UP000002497"/>
    </source>
</evidence>
<dbReference type="EMBL" id="GL636493">
    <property type="protein sequence ID" value="EFW17725.1"/>
    <property type="molecule type" value="Genomic_DNA"/>
</dbReference>
<accession>E9D766</accession>
<keyword evidence="2" id="KW-1185">Reference proteome</keyword>
<reference evidence="2" key="1">
    <citation type="journal article" date="2010" name="Genome Res.">
        <title>Population genomic sequencing of Coccidioides fungi reveals recent hybridization and transposon control.</title>
        <authorList>
            <person name="Neafsey D.E."/>
            <person name="Barker B.M."/>
            <person name="Sharpton T.J."/>
            <person name="Stajich J.E."/>
            <person name="Park D.J."/>
            <person name="Whiston E."/>
            <person name="Hung C.-Y."/>
            <person name="McMahan C."/>
            <person name="White J."/>
            <person name="Sykes S."/>
            <person name="Heiman D."/>
            <person name="Young S."/>
            <person name="Zeng Q."/>
            <person name="Abouelleil A."/>
            <person name="Aftuck L."/>
            <person name="Bessette D."/>
            <person name="Brown A."/>
            <person name="FitzGerald M."/>
            <person name="Lui A."/>
            <person name="Macdonald J.P."/>
            <person name="Priest M."/>
            <person name="Orbach M.J."/>
            <person name="Galgiani J.N."/>
            <person name="Kirkland T.N."/>
            <person name="Cole G.T."/>
            <person name="Birren B.W."/>
            <person name="Henn M.R."/>
            <person name="Taylor J.W."/>
            <person name="Rounsley S.D."/>
        </authorList>
    </citation>
    <scope>NUCLEOTIDE SEQUENCE [LARGE SCALE GENOMIC DNA]</scope>
    <source>
        <strain evidence="2">RMSCC 757 / Silveira</strain>
    </source>
</reference>
<reference evidence="2" key="2">
    <citation type="submission" date="2010-03" db="EMBL/GenBank/DDBJ databases">
        <title>The genome sequence of Coccidioides posadasii strain Silveira.</title>
        <authorList>
            <consortium name="The Broad Institute Genome Sequencing Center for Infectious Disease"/>
            <person name="Neafsey D."/>
            <person name="Orbach M."/>
            <person name="Henn M.R."/>
            <person name="Cole G.T."/>
            <person name="Galgiani J."/>
            <person name="Gardner M.J."/>
            <person name="Kirkland T.N."/>
            <person name="Taylor J.W."/>
            <person name="Young S.K."/>
            <person name="Zeng Q."/>
            <person name="Koehrsen M."/>
            <person name="Alvarado L."/>
            <person name="Berlin A."/>
            <person name="Borenstein D."/>
            <person name="Chapman S.B."/>
            <person name="Chen Z."/>
            <person name="Engels R."/>
            <person name="Freedman E."/>
            <person name="Gellesch M."/>
            <person name="Goldberg J."/>
            <person name="Griggs A."/>
            <person name="Gujja S."/>
            <person name="Heilman E."/>
            <person name="Heiman D."/>
            <person name="Howarth C."/>
            <person name="Jen D."/>
            <person name="Larson L."/>
            <person name="Mehta T."/>
            <person name="Neiman D."/>
            <person name="Park D."/>
            <person name="Pearson M."/>
            <person name="Richards J."/>
            <person name="Roberts A."/>
            <person name="Saif S."/>
            <person name="Shea T."/>
            <person name="Shenoy N."/>
            <person name="Sisk P."/>
            <person name="Stolte C."/>
            <person name="Sykes S."/>
            <person name="Walk T."/>
            <person name="White J."/>
            <person name="Yandava C."/>
            <person name="Haas B."/>
            <person name="Nusbaum C."/>
            <person name="Birren B."/>
        </authorList>
    </citation>
    <scope>NUCLEOTIDE SEQUENCE [LARGE SCALE GENOMIC DNA]</scope>
    <source>
        <strain evidence="2">RMSCC 757 / Silveira</strain>
    </source>
</reference>
<dbReference type="VEuPathDB" id="FungiDB:CPSG_05362"/>
<dbReference type="VEuPathDB" id="FungiDB:D8B26_004919"/>
<organism evidence="2">
    <name type="scientific">Coccidioides posadasii (strain RMSCC 757 / Silveira)</name>
    <name type="common">Valley fever fungus</name>
    <dbReference type="NCBI Taxonomy" id="443226"/>
    <lineage>
        <taxon>Eukaryota</taxon>
        <taxon>Fungi</taxon>
        <taxon>Dikarya</taxon>
        <taxon>Ascomycota</taxon>
        <taxon>Pezizomycotina</taxon>
        <taxon>Eurotiomycetes</taxon>
        <taxon>Eurotiomycetidae</taxon>
        <taxon>Onygenales</taxon>
        <taxon>Onygenaceae</taxon>
        <taxon>Coccidioides</taxon>
    </lineage>
</organism>
<proteinExistence type="predicted"/>
<dbReference type="HOGENOM" id="CLU_1085886_0_0_1"/>
<dbReference type="VEuPathDB" id="FungiDB:D8B26_004920"/>
<gene>
    <name evidence="1" type="ORF">CPSG_05362</name>
</gene>
<protein>
    <submittedName>
        <fullName evidence="1">Uncharacterized protein</fullName>
    </submittedName>
</protein>
<dbReference type="OrthoDB" id="2967263at2759"/>
<dbReference type="SUPFAM" id="SSF55144">
    <property type="entry name" value="LigT-like"/>
    <property type="match status" value="1"/>
</dbReference>
<name>E9D766_COCPS</name>
<dbReference type="STRING" id="443226.E9D766"/>